<comment type="subunit">
    <text evidence="4">Homopentamer.</text>
</comment>
<dbReference type="GO" id="GO:0008712">
    <property type="term" value="F:ADP-glyceromanno-heptose 6-epimerase activity"/>
    <property type="evidence" value="ECO:0007669"/>
    <property type="project" value="UniProtKB-EC"/>
</dbReference>
<feature type="binding site" evidence="4">
    <location>
        <position position="37"/>
    </location>
    <ligand>
        <name>NADP(+)</name>
        <dbReference type="ChEBI" id="CHEBI:58349"/>
    </ligand>
</feature>
<feature type="binding site" evidence="4">
    <location>
        <position position="191"/>
    </location>
    <ligand>
        <name>substrate</name>
    </ligand>
</feature>
<feature type="binding site" evidence="4">
    <location>
        <position position="182"/>
    </location>
    <ligand>
        <name>NADP(+)</name>
        <dbReference type="ChEBI" id="CHEBI:58349"/>
    </ligand>
</feature>
<keyword evidence="2 4" id="KW-0413">Isomerase</keyword>
<dbReference type="EC" id="5.1.3.20" evidence="4"/>
<feature type="binding site" evidence="4">
    <location>
        <begin position="30"/>
        <end position="31"/>
    </location>
    <ligand>
        <name>NADP(+)</name>
        <dbReference type="ChEBI" id="CHEBI:58349"/>
    </ligand>
</feature>
<dbReference type="EMBL" id="JAGIZB010000001">
    <property type="protein sequence ID" value="MBP0443382.1"/>
    <property type="molecule type" value="Genomic_DNA"/>
</dbReference>
<dbReference type="RefSeq" id="WP_209377579.1">
    <property type="nucleotide sequence ID" value="NZ_JAGIZB010000001.1"/>
</dbReference>
<feature type="binding site" evidence="4">
    <location>
        <position position="174"/>
    </location>
    <ligand>
        <name>NADP(+)</name>
        <dbReference type="ChEBI" id="CHEBI:58349"/>
    </ligand>
</feature>
<comment type="domain">
    <text evidence="4">Contains a large N-terminal NADP-binding domain, and a smaller C-terminal substrate-binding domain.</text>
</comment>
<keyword evidence="1 4" id="KW-0521">NADP</keyword>
<evidence type="ECO:0000313" key="6">
    <source>
        <dbReference type="EMBL" id="MBP0443382.1"/>
    </source>
</evidence>
<reference evidence="6 7" key="1">
    <citation type="submission" date="2021-03" db="EMBL/GenBank/DDBJ databases">
        <authorList>
            <person name="So Y."/>
        </authorList>
    </citation>
    <scope>NUCLEOTIDE SEQUENCE [LARGE SCALE GENOMIC DNA]</scope>
    <source>
        <strain evidence="6 7">SSH11</strain>
    </source>
</reference>
<feature type="binding site" evidence="4">
    <location>
        <position position="145"/>
    </location>
    <ligand>
        <name>NADP(+)</name>
        <dbReference type="ChEBI" id="CHEBI:58349"/>
    </ligand>
</feature>
<evidence type="ECO:0000259" key="5">
    <source>
        <dbReference type="Pfam" id="PF01370"/>
    </source>
</evidence>
<evidence type="ECO:0000256" key="4">
    <source>
        <dbReference type="HAMAP-Rule" id="MF_01601"/>
    </source>
</evidence>
<proteinExistence type="inferred from homology"/>
<feature type="binding site" evidence="4">
    <location>
        <begin position="10"/>
        <end position="11"/>
    </location>
    <ligand>
        <name>NADP(+)</name>
        <dbReference type="ChEBI" id="CHEBI:58349"/>
    </ligand>
</feature>
<dbReference type="InterPro" id="IPR001509">
    <property type="entry name" value="Epimerase_deHydtase"/>
</dbReference>
<dbReference type="Gene3D" id="3.90.25.10">
    <property type="entry name" value="UDP-galactose 4-epimerase, domain 1"/>
    <property type="match status" value="1"/>
</dbReference>
<evidence type="ECO:0000256" key="2">
    <source>
        <dbReference type="ARBA" id="ARBA00023235"/>
    </source>
</evidence>
<dbReference type="PANTHER" id="PTHR43103:SF3">
    <property type="entry name" value="ADP-L-GLYCERO-D-MANNO-HEPTOSE-6-EPIMERASE"/>
    <property type="match status" value="1"/>
</dbReference>
<comment type="caution">
    <text evidence="6">The sequence shown here is derived from an EMBL/GenBank/DDBJ whole genome shotgun (WGS) entry which is preliminary data.</text>
</comment>
<feature type="binding site" evidence="4">
    <location>
        <position position="219"/>
    </location>
    <ligand>
        <name>substrate</name>
    </ligand>
</feature>
<feature type="active site" description="Proton acceptor" evidence="4">
    <location>
        <position position="141"/>
    </location>
</feature>
<feature type="binding site" evidence="4">
    <location>
        <begin position="205"/>
        <end position="208"/>
    </location>
    <ligand>
        <name>substrate</name>
    </ligand>
</feature>
<dbReference type="InterPro" id="IPR036291">
    <property type="entry name" value="NAD(P)-bd_dom_sf"/>
</dbReference>
<name>A0ABS4A8R4_9PROT</name>
<comment type="pathway">
    <text evidence="4">Nucleotide-sugar biosynthesis; ADP-L-glycero-beta-D-manno-heptose biosynthesis; ADP-L-glycero-beta-D-manno-heptose from D-glycero-beta-D-manno-heptose 7-phosphate: step 4/4.</text>
</comment>
<dbReference type="Proteomes" id="UP000681594">
    <property type="component" value="Unassembled WGS sequence"/>
</dbReference>
<feature type="binding site" evidence="4">
    <location>
        <position position="173"/>
    </location>
    <ligand>
        <name>substrate</name>
    </ligand>
</feature>
<dbReference type="CDD" id="cd05248">
    <property type="entry name" value="ADP_GME_SDR_e"/>
    <property type="match status" value="1"/>
</dbReference>
<feature type="active site" description="Proton acceptor" evidence="4">
    <location>
        <position position="182"/>
    </location>
</feature>
<dbReference type="HAMAP" id="MF_01601">
    <property type="entry name" value="Heptose_epimerase"/>
    <property type="match status" value="1"/>
</dbReference>
<dbReference type="SUPFAM" id="SSF51735">
    <property type="entry name" value="NAD(P)-binding Rossmann-fold domains"/>
    <property type="match status" value="1"/>
</dbReference>
<comment type="catalytic activity">
    <reaction evidence="4">
        <text>ADP-D-glycero-beta-D-manno-heptose = ADP-L-glycero-beta-D-manno-heptose</text>
        <dbReference type="Rhea" id="RHEA:17577"/>
        <dbReference type="ChEBI" id="CHEBI:59967"/>
        <dbReference type="ChEBI" id="CHEBI:61506"/>
        <dbReference type="EC" id="5.1.3.20"/>
    </reaction>
</comment>
<comment type="function">
    <text evidence="4">Catalyzes the interconversion between ADP-D-glycero-beta-D-manno-heptose and ADP-L-glycero-beta-D-manno-heptose via an epimerization at carbon 6 of the heptose.</text>
</comment>
<protein>
    <recommendedName>
        <fullName evidence="4">ADP-L-glycero-D-manno-heptose-6-epimerase</fullName>
        <ecNumber evidence="4">5.1.3.20</ecNumber>
    </recommendedName>
    <alternativeName>
        <fullName evidence="4">ADP-L-glycero-beta-D-manno-heptose-6-epimerase</fullName>
        <shortName evidence="4">ADP-glyceromanno-heptose 6-epimerase</shortName>
        <shortName evidence="4">ADP-hep 6-epimerase</shortName>
        <shortName evidence="4">AGME</shortName>
    </alternativeName>
</protein>
<dbReference type="PANTHER" id="PTHR43103">
    <property type="entry name" value="NUCLEOSIDE-DIPHOSPHATE-SUGAR EPIMERASE"/>
    <property type="match status" value="1"/>
</dbReference>
<evidence type="ECO:0000256" key="3">
    <source>
        <dbReference type="ARBA" id="ARBA00023277"/>
    </source>
</evidence>
<feature type="domain" description="NAD-dependent epimerase/dehydratase" evidence="5">
    <location>
        <begin position="3"/>
        <end position="247"/>
    </location>
</feature>
<keyword evidence="3 4" id="KW-0119">Carbohydrate metabolism</keyword>
<gene>
    <name evidence="6" type="primary">rfaD</name>
    <name evidence="4" type="synonym">hldD</name>
    <name evidence="6" type="ORF">J8J14_01200</name>
</gene>
<feature type="binding site" evidence="4">
    <location>
        <position position="284"/>
    </location>
    <ligand>
        <name>substrate</name>
    </ligand>
</feature>
<organism evidence="6 7">
    <name type="scientific">Pararoseomonas baculiformis</name>
    <dbReference type="NCBI Taxonomy" id="2820812"/>
    <lineage>
        <taxon>Bacteria</taxon>
        <taxon>Pseudomonadati</taxon>
        <taxon>Pseudomonadota</taxon>
        <taxon>Alphaproteobacteria</taxon>
        <taxon>Acetobacterales</taxon>
        <taxon>Acetobacteraceae</taxon>
        <taxon>Pararoseomonas</taxon>
    </lineage>
</organism>
<evidence type="ECO:0000313" key="7">
    <source>
        <dbReference type="Proteomes" id="UP000681594"/>
    </source>
</evidence>
<dbReference type="Pfam" id="PF01370">
    <property type="entry name" value="Epimerase"/>
    <property type="match status" value="1"/>
</dbReference>
<feature type="binding site" evidence="4">
    <location>
        <position position="184"/>
    </location>
    <ligand>
        <name>substrate</name>
    </ligand>
</feature>
<evidence type="ECO:0000256" key="1">
    <source>
        <dbReference type="ARBA" id="ARBA00022857"/>
    </source>
</evidence>
<accession>A0ABS4A8R4</accession>
<comment type="caution">
    <text evidence="4">Lacks conserved residue(s) required for the propagation of feature annotation.</text>
</comment>
<comment type="cofactor">
    <cofactor evidence="4">
        <name>NADP(+)</name>
        <dbReference type="ChEBI" id="CHEBI:58349"/>
    </cofactor>
    <text evidence="4">Binds 1 NADP(+) per subunit.</text>
</comment>
<feature type="binding site" evidence="4">
    <location>
        <begin position="71"/>
        <end position="75"/>
    </location>
    <ligand>
        <name>NADP(+)</name>
        <dbReference type="ChEBI" id="CHEBI:58349"/>
    </ligand>
</feature>
<dbReference type="InterPro" id="IPR011912">
    <property type="entry name" value="Heptose_epim"/>
</dbReference>
<sequence length="325" mass="35646">MFLITGGAGFIGSNLVAALSARGAEVMVSDRLRDGPKWRNIRDAVIAGIVAPEDLPRWLDGAPKLEAVFHLGAVSATTVTDGDLVAGSNLNLTLRLWDWCARHRVPLIYASSAATYGDGAEGFDDDMDPRALSRLKPLNLYGWSKHATDRRIVQMLGRGQPAPPQWAGLKFFNVYGPNEAHKGRMASVVLHKWRQVAAGEPATLFASDRPEFPDGGQLRDFVHVDDCVAAMLWLAENPGVSGLFNIGTGTARSFADLARAIYAARQQPPDIRYVPMPEDLRGKYQYFTEARMDRLRDAGFDRPPTSLEEGVARYVRQLDSAEVPA</sequence>
<keyword evidence="7" id="KW-1185">Reference proteome</keyword>
<dbReference type="NCBIfam" id="TIGR02197">
    <property type="entry name" value="heptose_epim"/>
    <property type="match status" value="1"/>
</dbReference>
<comment type="similarity">
    <text evidence="4">Belongs to the NAD(P)-dependent epimerase/dehydratase family. HldD subfamily.</text>
</comment>
<dbReference type="Gene3D" id="3.40.50.720">
    <property type="entry name" value="NAD(P)-binding Rossmann-like Domain"/>
    <property type="match status" value="1"/>
</dbReference>